<evidence type="ECO:0000256" key="1">
    <source>
        <dbReference type="SAM" id="MobiDB-lite"/>
    </source>
</evidence>
<feature type="compositionally biased region" description="Polar residues" evidence="1">
    <location>
        <begin position="102"/>
        <end position="118"/>
    </location>
</feature>
<feature type="region of interest" description="Disordered" evidence="1">
    <location>
        <begin position="1"/>
        <end position="42"/>
    </location>
</feature>
<dbReference type="OrthoDB" id="10030037at2759"/>
<feature type="compositionally biased region" description="Polar residues" evidence="1">
    <location>
        <begin position="285"/>
        <end position="300"/>
    </location>
</feature>
<dbReference type="AlphaFoldDB" id="A0A7R8W336"/>
<feature type="region of interest" description="Disordered" evidence="1">
    <location>
        <begin position="102"/>
        <end position="325"/>
    </location>
</feature>
<feature type="compositionally biased region" description="Pro residues" evidence="1">
    <location>
        <begin position="259"/>
        <end position="274"/>
    </location>
</feature>
<organism evidence="2">
    <name type="scientific">Cyprideis torosa</name>
    <dbReference type="NCBI Taxonomy" id="163714"/>
    <lineage>
        <taxon>Eukaryota</taxon>
        <taxon>Metazoa</taxon>
        <taxon>Ecdysozoa</taxon>
        <taxon>Arthropoda</taxon>
        <taxon>Crustacea</taxon>
        <taxon>Oligostraca</taxon>
        <taxon>Ostracoda</taxon>
        <taxon>Podocopa</taxon>
        <taxon>Podocopida</taxon>
        <taxon>Cytherocopina</taxon>
        <taxon>Cytheroidea</taxon>
        <taxon>Cytherideidae</taxon>
        <taxon>Cyprideis</taxon>
    </lineage>
</organism>
<feature type="compositionally biased region" description="Polar residues" evidence="1">
    <location>
        <begin position="219"/>
        <end position="233"/>
    </location>
</feature>
<feature type="compositionally biased region" description="Polar residues" evidence="1">
    <location>
        <begin position="176"/>
        <end position="187"/>
    </location>
</feature>
<dbReference type="EMBL" id="OB660277">
    <property type="protein sequence ID" value="CAD7223933.1"/>
    <property type="molecule type" value="Genomic_DNA"/>
</dbReference>
<reference evidence="2" key="1">
    <citation type="submission" date="2020-11" db="EMBL/GenBank/DDBJ databases">
        <authorList>
            <person name="Tran Van P."/>
        </authorList>
    </citation>
    <scope>NUCLEOTIDE SEQUENCE</scope>
</reference>
<protein>
    <submittedName>
        <fullName evidence="2">Uncharacterized protein</fullName>
    </submittedName>
</protein>
<name>A0A7R8W336_9CRUS</name>
<accession>A0A7R8W336</accession>
<gene>
    <name evidence="2" type="ORF">CTOB1V02_LOCUS1905</name>
</gene>
<feature type="compositionally biased region" description="Basic and acidic residues" evidence="1">
    <location>
        <begin position="141"/>
        <end position="150"/>
    </location>
</feature>
<feature type="compositionally biased region" description="Polar residues" evidence="1">
    <location>
        <begin position="151"/>
        <end position="166"/>
    </location>
</feature>
<feature type="region of interest" description="Disordered" evidence="1">
    <location>
        <begin position="56"/>
        <end position="81"/>
    </location>
</feature>
<proteinExistence type="predicted"/>
<sequence length="387" mass="42490">MEITPTVVTKSCPAGIKFPSRPDTPRSNSPKKEEESKSNSLIRPVAFRPVSLRYSSTEALNRSPSIGNEGRFKRSPSIGMASKSNSLIRPVAFRPVSLRYSSTEALNRSPSIGNEDSSNGGGRRSLVSSPAMPPAFSHGRTRLERSDSLRDSYQGNPNHPNSNGGVPSSLRRPMFNSFNDIPSSCNNGIGHRLSKDPRRAPMVAEKPLPPQKPTPPQRYHSTSNLNMDSRTPTQPHPLREGELGRYDSLGNLDAYSRSPPKPPLLPFRQQPPEPVYSEVGPPHPTNASSQHYSSNSNDVQRSPAFNPHSTSLSPTSTDSPPASKDNMSLLETILQDREAEIAHLRSTMEHNEKVIFSIAPLSQRPDPVTNLGYSARVVVTSEERHEI</sequence>
<evidence type="ECO:0000313" key="2">
    <source>
        <dbReference type="EMBL" id="CAD7223933.1"/>
    </source>
</evidence>
<feature type="compositionally biased region" description="Polar residues" evidence="1">
    <location>
        <begin position="56"/>
        <end position="66"/>
    </location>
</feature>
<feature type="compositionally biased region" description="Low complexity" evidence="1">
    <location>
        <begin position="309"/>
        <end position="323"/>
    </location>
</feature>
<feature type="compositionally biased region" description="Pro residues" evidence="1">
    <location>
        <begin position="207"/>
        <end position="216"/>
    </location>
</feature>